<name>A0A1Q2CZG4_9ACTN</name>
<dbReference type="AlphaFoldDB" id="A0A1Q2CZG4"/>
<keyword evidence="1" id="KW-0472">Membrane</keyword>
<evidence type="ECO:0000313" key="2">
    <source>
        <dbReference type="EMBL" id="AQP51495.1"/>
    </source>
</evidence>
<proteinExistence type="predicted"/>
<dbReference type="EMBL" id="CP019607">
    <property type="protein sequence ID" value="AQP51495.1"/>
    <property type="molecule type" value="Genomic_DNA"/>
</dbReference>
<reference evidence="2 3" key="1">
    <citation type="journal article" date="2008" name="Int. J. Syst. Evol. Microbiol.">
        <title>Tessaracoccus flavescens sp. nov., isolated from marine sediment.</title>
        <authorList>
            <person name="Lee D.W."/>
            <person name="Lee S.D."/>
        </authorList>
    </citation>
    <scope>NUCLEOTIDE SEQUENCE [LARGE SCALE GENOMIC DNA]</scope>
    <source>
        <strain evidence="2 3">SST-39T</strain>
    </source>
</reference>
<feature type="transmembrane region" description="Helical" evidence="1">
    <location>
        <begin position="41"/>
        <end position="69"/>
    </location>
</feature>
<keyword evidence="1" id="KW-1133">Transmembrane helix</keyword>
<organism evidence="2 3">
    <name type="scientific">Tessaracoccus flavescens</name>
    <dbReference type="NCBI Taxonomy" id="399497"/>
    <lineage>
        <taxon>Bacteria</taxon>
        <taxon>Bacillati</taxon>
        <taxon>Actinomycetota</taxon>
        <taxon>Actinomycetes</taxon>
        <taxon>Propionibacteriales</taxon>
        <taxon>Propionibacteriaceae</taxon>
        <taxon>Tessaracoccus</taxon>
    </lineage>
</organism>
<keyword evidence="1" id="KW-0812">Transmembrane</keyword>
<protein>
    <submittedName>
        <fullName evidence="2">Uncharacterized protein</fullName>
    </submittedName>
</protein>
<gene>
    <name evidence="2" type="ORF">BW733_12420</name>
</gene>
<dbReference type="Proteomes" id="UP000188235">
    <property type="component" value="Chromosome"/>
</dbReference>
<evidence type="ECO:0000313" key="3">
    <source>
        <dbReference type="Proteomes" id="UP000188235"/>
    </source>
</evidence>
<evidence type="ECO:0000256" key="1">
    <source>
        <dbReference type="SAM" id="Phobius"/>
    </source>
</evidence>
<dbReference type="STRING" id="399497.BW733_12420"/>
<keyword evidence="3" id="KW-1185">Reference proteome</keyword>
<accession>A0A1Q2CZG4</accession>
<sequence length="88" mass="8787">MMFVGTPFAGIATGSQWLPAGVAMVGQLLPPGAAGTLVRSAAYFGGAGGGTSLVVLSAWALAGLILWFVGPRLRRTTTPDTGTPVEAA</sequence>
<dbReference type="KEGG" id="tfa:BW733_12420"/>